<dbReference type="InterPro" id="IPR036864">
    <property type="entry name" value="Zn2-C6_fun-type_DNA-bd_sf"/>
</dbReference>
<accession>A0AA38RNZ6</accession>
<dbReference type="InterPro" id="IPR052400">
    <property type="entry name" value="Zn2-C6_fungal_TF"/>
</dbReference>
<reference evidence="4" key="1">
    <citation type="submission" date="2022-07" db="EMBL/GenBank/DDBJ databases">
        <title>Fungi with potential for degradation of polypropylene.</title>
        <authorList>
            <person name="Gostincar C."/>
        </authorList>
    </citation>
    <scope>NUCLEOTIDE SEQUENCE</scope>
    <source>
        <strain evidence="4">EXF-13308</strain>
    </source>
</reference>
<dbReference type="SUPFAM" id="SSF57701">
    <property type="entry name" value="Zn2/Cys6 DNA-binding domain"/>
    <property type="match status" value="1"/>
</dbReference>
<proteinExistence type="predicted"/>
<name>A0AA38RNZ6_9PEZI</name>
<evidence type="ECO:0000313" key="5">
    <source>
        <dbReference type="Proteomes" id="UP001174694"/>
    </source>
</evidence>
<evidence type="ECO:0000313" key="4">
    <source>
        <dbReference type="EMBL" id="KAJ9143419.1"/>
    </source>
</evidence>
<dbReference type="CDD" id="cd00067">
    <property type="entry name" value="GAL4"/>
    <property type="match status" value="1"/>
</dbReference>
<protein>
    <recommendedName>
        <fullName evidence="3">Zn(2)-C6 fungal-type domain-containing protein</fullName>
    </recommendedName>
</protein>
<dbReference type="Gene3D" id="4.10.240.10">
    <property type="entry name" value="Zn(2)-C6 fungal-type DNA-binding domain"/>
    <property type="match status" value="1"/>
</dbReference>
<dbReference type="AlphaFoldDB" id="A0AA38RNZ6"/>
<dbReference type="Proteomes" id="UP001174694">
    <property type="component" value="Unassembled WGS sequence"/>
</dbReference>
<dbReference type="EMBL" id="JANBVO010000019">
    <property type="protein sequence ID" value="KAJ9143419.1"/>
    <property type="molecule type" value="Genomic_DNA"/>
</dbReference>
<sequence>MPLSSEYPGEVVTHERKRRAHTKSRKGCDNCKLRHEKCDEGKPSCQKCLVFGVSCIYGHQNNVGLCLPWLQLTLENCINEKQFASLAFIHFSCISL</sequence>
<evidence type="ECO:0000256" key="1">
    <source>
        <dbReference type="ARBA" id="ARBA00023242"/>
    </source>
</evidence>
<dbReference type="GO" id="GO:0000981">
    <property type="term" value="F:DNA-binding transcription factor activity, RNA polymerase II-specific"/>
    <property type="evidence" value="ECO:0007669"/>
    <property type="project" value="InterPro"/>
</dbReference>
<dbReference type="GO" id="GO:0008270">
    <property type="term" value="F:zinc ion binding"/>
    <property type="evidence" value="ECO:0007669"/>
    <property type="project" value="InterPro"/>
</dbReference>
<organism evidence="4 5">
    <name type="scientific">Pleurostoma richardsiae</name>
    <dbReference type="NCBI Taxonomy" id="41990"/>
    <lineage>
        <taxon>Eukaryota</taxon>
        <taxon>Fungi</taxon>
        <taxon>Dikarya</taxon>
        <taxon>Ascomycota</taxon>
        <taxon>Pezizomycotina</taxon>
        <taxon>Sordariomycetes</taxon>
        <taxon>Sordariomycetidae</taxon>
        <taxon>Calosphaeriales</taxon>
        <taxon>Pleurostomataceae</taxon>
        <taxon>Pleurostoma</taxon>
    </lineage>
</organism>
<dbReference type="PROSITE" id="PS00463">
    <property type="entry name" value="ZN2_CY6_FUNGAL_1"/>
    <property type="match status" value="1"/>
</dbReference>
<gene>
    <name evidence="4" type="ORF">NKR23_g6550</name>
</gene>
<evidence type="ECO:0000256" key="2">
    <source>
        <dbReference type="SAM" id="MobiDB-lite"/>
    </source>
</evidence>
<evidence type="ECO:0000259" key="3">
    <source>
        <dbReference type="PROSITE" id="PS50048"/>
    </source>
</evidence>
<keyword evidence="5" id="KW-1185">Reference proteome</keyword>
<dbReference type="SMART" id="SM00066">
    <property type="entry name" value="GAL4"/>
    <property type="match status" value="1"/>
</dbReference>
<dbReference type="PANTHER" id="PTHR47657">
    <property type="entry name" value="STEROL REGULATORY ELEMENT-BINDING PROTEIN ECM22"/>
    <property type="match status" value="1"/>
</dbReference>
<dbReference type="PANTHER" id="PTHR47657:SF7">
    <property type="entry name" value="STEROL REGULATORY ELEMENT-BINDING PROTEIN ECM22"/>
    <property type="match status" value="1"/>
</dbReference>
<dbReference type="PROSITE" id="PS50048">
    <property type="entry name" value="ZN2_CY6_FUNGAL_2"/>
    <property type="match status" value="1"/>
</dbReference>
<feature type="domain" description="Zn(2)-C6 fungal-type" evidence="3">
    <location>
        <begin position="27"/>
        <end position="57"/>
    </location>
</feature>
<dbReference type="InterPro" id="IPR001138">
    <property type="entry name" value="Zn2Cys6_DnaBD"/>
</dbReference>
<feature type="region of interest" description="Disordered" evidence="2">
    <location>
        <begin position="1"/>
        <end position="23"/>
    </location>
</feature>
<dbReference type="Pfam" id="PF00172">
    <property type="entry name" value="Zn_clus"/>
    <property type="match status" value="1"/>
</dbReference>
<keyword evidence="1" id="KW-0539">Nucleus</keyword>
<comment type="caution">
    <text evidence="4">The sequence shown here is derived from an EMBL/GenBank/DDBJ whole genome shotgun (WGS) entry which is preliminary data.</text>
</comment>